<dbReference type="SUPFAM" id="SSF52540">
    <property type="entry name" value="P-loop containing nucleoside triphosphate hydrolases"/>
    <property type="match status" value="1"/>
</dbReference>
<reference evidence="7 8" key="1">
    <citation type="submission" date="2023-03" db="EMBL/GenBank/DDBJ databases">
        <title>Draft genome sequence of type strain Streptomyces ferralitis JCM 14344.</title>
        <authorList>
            <person name="Klaysubun C."/>
            <person name="Duangmal K."/>
        </authorList>
    </citation>
    <scope>NUCLEOTIDE SEQUENCE [LARGE SCALE GENOMIC DNA]</scope>
    <source>
        <strain evidence="7 8">JCM 14344</strain>
    </source>
</reference>
<proteinExistence type="inferred from homology"/>
<dbReference type="InterPro" id="IPR036388">
    <property type="entry name" value="WH-like_DNA-bd_sf"/>
</dbReference>
<evidence type="ECO:0000256" key="5">
    <source>
        <dbReference type="SAM" id="MobiDB-lite"/>
    </source>
</evidence>
<keyword evidence="3 4" id="KW-0238">DNA-binding</keyword>
<evidence type="ECO:0000313" key="8">
    <source>
        <dbReference type="Proteomes" id="UP001220022"/>
    </source>
</evidence>
<protein>
    <submittedName>
        <fullName evidence="7">BTAD domain-containing putative transcriptional regulator</fullName>
    </submittedName>
</protein>
<dbReference type="PROSITE" id="PS51755">
    <property type="entry name" value="OMPR_PHOB"/>
    <property type="match status" value="1"/>
</dbReference>
<comment type="caution">
    <text evidence="7">The sequence shown here is derived from an EMBL/GenBank/DDBJ whole genome shotgun (WGS) entry which is preliminary data.</text>
</comment>
<evidence type="ECO:0000256" key="3">
    <source>
        <dbReference type="ARBA" id="ARBA00023125"/>
    </source>
</evidence>
<sequence length="1094" mass="117409">MRYLILGTTEVAGTPLAGARLRAILTALALRAGRPVAASVLIGEVWGGDEPEDAHGALQALVSRLRRALGRDEVASGPAGYVLRAKPEDVDLFVFERLTKDGGAALDAGNAAAAATALDEALALWRGPALADLPDRTAAARPEALRLTALQRRAEAYLALGRAADVLPQAQELVAEHPLNEPFHAQYIRALRAVGRTADALAAYEQARHVLADSLGADPGAELRALHAELLNPPPLAPASPPAAAPPPAASRPAPERSQEPPAGAPPSAESLPEAPAQSRLPHGNLRTRLTSFVGREDDLRSIRADMTRHRLVTLVGAGGSGKTRLAEQAGTELATAYPDGVWVAELAPVASPGGVARAVLNSVGRSDTTVLTAAVPVAEPTERLLEHCAQRRMLLVLDNCEHVIGAAARTAEALLAHCPGVTVLATSREPLGVPGEAVRPVEPLPPPPAHRLFAERAAAVRPGFAVDADLPAVAEICRRLDGLPLAIELAAARLRMLTPRQIADRLDDRFRLLTTGSRTVLPRQQTLRAVVDWSWELLDDRERTVLRRVCVFSGGCTLAAAEAVCTDGTEIRDTDVLHLIGSLVDKSLLVADESADGVRYRLLETIQEYARARAAEHPEESAATARRHAAYFHDFAQTAAPLLHTRDQLPWLDRLETELDNVRGALERVIAEGDEETALAMAAALGWFWWLRNYRDESIVWLRRIAALGEPPEDPADPLGWSRMDLRLMLFFISADQPSGMSADELNATARRISELYAKPGPHGARFPGLLWPFAGFHLGRQKDMRALTDAMVATCRKYGGDWEIACGLMFRMHVIIDLPGGLNIADGDWAELTERTERVGDRWLLAQAHGASAELATARGQYATARADYEASMRLCEELGARAEIPFLVARLAELATREGDDELAVKLLERAEREADHYGIWDGRTYIRCVQSSIAIRAGELARARELCGLARTEAERGTPPPMFNVFLTGLDGDVLAAEGRPREALDALRSALREGLATHCPEPLLASIAERSAAVLLELGQPADAVRVMGAAAAARGSLSRSVPEEALAARASGEARAALDDRAYQAAYADGLRRTLAEAADLLDGVTGN</sequence>
<dbReference type="Gene3D" id="1.10.10.10">
    <property type="entry name" value="Winged helix-like DNA-binding domain superfamily/Winged helix DNA-binding domain"/>
    <property type="match status" value="1"/>
</dbReference>
<feature type="region of interest" description="Disordered" evidence="5">
    <location>
        <begin position="232"/>
        <end position="290"/>
    </location>
</feature>
<dbReference type="InterPro" id="IPR049945">
    <property type="entry name" value="AAA_22"/>
</dbReference>
<dbReference type="EMBL" id="JARHTQ010000027">
    <property type="protein sequence ID" value="MDF2259958.1"/>
    <property type="molecule type" value="Genomic_DNA"/>
</dbReference>
<comment type="similarity">
    <text evidence="1">Belongs to the AfsR/DnrI/RedD regulatory family.</text>
</comment>
<dbReference type="Pfam" id="PF25872">
    <property type="entry name" value="HTH_77"/>
    <property type="match status" value="1"/>
</dbReference>
<dbReference type="PANTHER" id="PTHR47691:SF3">
    <property type="entry name" value="HTH-TYPE TRANSCRIPTIONAL REGULATOR RV0890C-RELATED"/>
    <property type="match status" value="1"/>
</dbReference>
<organism evidence="7 8">
    <name type="scientific">Streptantibioticus ferralitis</name>
    <dbReference type="NCBI Taxonomy" id="236510"/>
    <lineage>
        <taxon>Bacteria</taxon>
        <taxon>Bacillati</taxon>
        <taxon>Actinomycetota</taxon>
        <taxon>Actinomycetes</taxon>
        <taxon>Kitasatosporales</taxon>
        <taxon>Streptomycetaceae</taxon>
        <taxon>Streptantibioticus</taxon>
    </lineage>
</organism>
<dbReference type="SUPFAM" id="SSF46894">
    <property type="entry name" value="C-terminal effector domain of the bipartite response regulators"/>
    <property type="match status" value="1"/>
</dbReference>
<evidence type="ECO:0000259" key="6">
    <source>
        <dbReference type="PROSITE" id="PS51755"/>
    </source>
</evidence>
<dbReference type="Pfam" id="PF13401">
    <property type="entry name" value="AAA_22"/>
    <property type="match status" value="1"/>
</dbReference>
<dbReference type="Gene3D" id="1.25.40.10">
    <property type="entry name" value="Tetratricopeptide repeat domain"/>
    <property type="match status" value="2"/>
</dbReference>
<dbReference type="Pfam" id="PF03704">
    <property type="entry name" value="BTAD"/>
    <property type="match status" value="1"/>
</dbReference>
<dbReference type="InterPro" id="IPR001867">
    <property type="entry name" value="OmpR/PhoB-type_DNA-bd"/>
</dbReference>
<dbReference type="InterPro" id="IPR005158">
    <property type="entry name" value="BTAD"/>
</dbReference>
<dbReference type="SMART" id="SM01043">
    <property type="entry name" value="BTAD"/>
    <property type="match status" value="1"/>
</dbReference>
<evidence type="ECO:0000256" key="2">
    <source>
        <dbReference type="ARBA" id="ARBA00023012"/>
    </source>
</evidence>
<feature type="compositionally biased region" description="Low complexity" evidence="5">
    <location>
        <begin position="260"/>
        <end position="279"/>
    </location>
</feature>
<feature type="DNA-binding region" description="OmpR/PhoB-type" evidence="4">
    <location>
        <begin position="1"/>
        <end position="85"/>
    </location>
</feature>
<name>A0ABT5Z808_9ACTN</name>
<keyword evidence="2" id="KW-0902">Two-component regulatory system</keyword>
<evidence type="ECO:0000313" key="7">
    <source>
        <dbReference type="EMBL" id="MDF2259958.1"/>
    </source>
</evidence>
<dbReference type="SUPFAM" id="SSF48452">
    <property type="entry name" value="TPR-like"/>
    <property type="match status" value="2"/>
</dbReference>
<dbReference type="RefSeq" id="WP_275820078.1">
    <property type="nucleotide sequence ID" value="NZ_BAAANM010000029.1"/>
</dbReference>
<feature type="domain" description="OmpR/PhoB-type" evidence="6">
    <location>
        <begin position="1"/>
        <end position="85"/>
    </location>
</feature>
<dbReference type="InterPro" id="IPR027417">
    <property type="entry name" value="P-loop_NTPase"/>
</dbReference>
<dbReference type="Pfam" id="PF00486">
    <property type="entry name" value="Trans_reg_C"/>
    <property type="match status" value="1"/>
</dbReference>
<gene>
    <name evidence="7" type="ORF">P2L57_30805</name>
</gene>
<dbReference type="PANTHER" id="PTHR47691">
    <property type="entry name" value="REGULATOR-RELATED"/>
    <property type="match status" value="1"/>
</dbReference>
<dbReference type="SMART" id="SM00862">
    <property type="entry name" value="Trans_reg_C"/>
    <property type="match status" value="1"/>
</dbReference>
<dbReference type="InterPro" id="IPR058852">
    <property type="entry name" value="HTH_77"/>
</dbReference>
<dbReference type="Gene3D" id="3.40.50.300">
    <property type="entry name" value="P-loop containing nucleotide triphosphate hydrolases"/>
    <property type="match status" value="1"/>
</dbReference>
<dbReference type="InterPro" id="IPR016032">
    <property type="entry name" value="Sig_transdc_resp-reg_C-effctor"/>
</dbReference>
<evidence type="ECO:0000256" key="4">
    <source>
        <dbReference type="PROSITE-ProRule" id="PRU01091"/>
    </source>
</evidence>
<accession>A0ABT5Z808</accession>
<dbReference type="PRINTS" id="PR00364">
    <property type="entry name" value="DISEASERSIST"/>
</dbReference>
<dbReference type="CDD" id="cd15831">
    <property type="entry name" value="BTAD"/>
    <property type="match status" value="1"/>
</dbReference>
<feature type="compositionally biased region" description="Pro residues" evidence="5">
    <location>
        <begin position="232"/>
        <end position="250"/>
    </location>
</feature>
<dbReference type="InterPro" id="IPR011990">
    <property type="entry name" value="TPR-like_helical_dom_sf"/>
</dbReference>
<dbReference type="Proteomes" id="UP001220022">
    <property type="component" value="Unassembled WGS sequence"/>
</dbReference>
<keyword evidence="8" id="KW-1185">Reference proteome</keyword>
<evidence type="ECO:0000256" key="1">
    <source>
        <dbReference type="ARBA" id="ARBA00005820"/>
    </source>
</evidence>